<protein>
    <submittedName>
        <fullName evidence="1">Dihydroxyacetone kinase 1</fullName>
    </submittedName>
</protein>
<reference evidence="1" key="1">
    <citation type="submission" date="2021-02" db="EMBL/GenBank/DDBJ databases">
        <authorList>
            <consortium name="DOE Joint Genome Institute"/>
            <person name="Ahrendt S."/>
            <person name="Looney B.P."/>
            <person name="Miyauchi S."/>
            <person name="Morin E."/>
            <person name="Drula E."/>
            <person name="Courty P.E."/>
            <person name="Chicoki N."/>
            <person name="Fauchery L."/>
            <person name="Kohler A."/>
            <person name="Kuo A."/>
            <person name="Labutti K."/>
            <person name="Pangilinan J."/>
            <person name="Lipzen A."/>
            <person name="Riley R."/>
            <person name="Andreopoulos W."/>
            <person name="He G."/>
            <person name="Johnson J."/>
            <person name="Barry K.W."/>
            <person name="Grigoriev I.V."/>
            <person name="Nagy L."/>
            <person name="Hibbett D."/>
            <person name="Henrissat B."/>
            <person name="Matheny P.B."/>
            <person name="Labbe J."/>
            <person name="Martin F."/>
        </authorList>
    </citation>
    <scope>NUCLEOTIDE SEQUENCE</scope>
    <source>
        <strain evidence="1">EC-137</strain>
    </source>
</reference>
<evidence type="ECO:0000313" key="2">
    <source>
        <dbReference type="Proteomes" id="UP000814128"/>
    </source>
</evidence>
<keyword evidence="1" id="KW-0418">Kinase</keyword>
<comment type="caution">
    <text evidence="1">The sequence shown here is derived from an EMBL/GenBank/DDBJ whole genome shotgun (WGS) entry which is preliminary data.</text>
</comment>
<gene>
    <name evidence="1" type="ORF">K488DRAFT_78559</name>
</gene>
<evidence type="ECO:0000313" key="1">
    <source>
        <dbReference type="EMBL" id="KAI0032315.1"/>
    </source>
</evidence>
<proteinExistence type="predicted"/>
<dbReference type="EMBL" id="MU273550">
    <property type="protein sequence ID" value="KAI0032315.1"/>
    <property type="molecule type" value="Genomic_DNA"/>
</dbReference>
<sequence length="588" mass="61169">MGIQTKHFVNAPSDLVIESLQGLCTLNPHLGIDEASKVVYLTEQDKSNVAIICGGGSGHEPAHAGFVGEGMLTAAVCGHIFASPSPAQVRRGIELTDNNAGNYTGDVLNFGLAKEQFAATYPGKAGQVKFLNVGDDVAVGKTQGSIVGRRGLAGVILVYKIAGALARSGASLDEVHRVAEYVSKRLATIGVGLDHCHVPGTAGGESHLQPNEIEIGMGIHNEPGTKRLSPVPSLHDLVQQLLGMLLSQSDPERSFLPVTGRSDEVVLLVNNLGGVSELELGAIVREVAAGLSTRQVTVQRVISGTFMTSLNMPGFSITLLLLPSAADTDAPAPDLILHLIDAPTSAPGWKWSSGAPVSDLTSPRNPKSSTAAAGSAKGPTIRAENPSAFDAAVKRACAAVNEESSEITRMDTIAGDGDCGLTLQTGVNAVLEQMQVGNVSGSDVIGSLIAISEIAGVKMGGTSGALYSFVHALYTDSACASDIVTPSVWAKALSSALENLYTYTRARPPSRTLVDPLDAFVRTLSAVPDDVRSAVERAASAAEHTREIDAKAGRSAYVESDVLKRERVPDPGAWGVKVILEALIARSA</sequence>
<dbReference type="Proteomes" id="UP000814128">
    <property type="component" value="Unassembled WGS sequence"/>
</dbReference>
<name>A0ACB8QKY4_9AGAM</name>
<accession>A0ACB8QKY4</accession>
<reference evidence="1" key="2">
    <citation type="journal article" date="2022" name="New Phytol.">
        <title>Evolutionary transition to the ectomycorrhizal habit in the genomes of a hyperdiverse lineage of mushroom-forming fungi.</title>
        <authorList>
            <person name="Looney B."/>
            <person name="Miyauchi S."/>
            <person name="Morin E."/>
            <person name="Drula E."/>
            <person name="Courty P.E."/>
            <person name="Kohler A."/>
            <person name="Kuo A."/>
            <person name="LaButti K."/>
            <person name="Pangilinan J."/>
            <person name="Lipzen A."/>
            <person name="Riley R."/>
            <person name="Andreopoulos W."/>
            <person name="He G."/>
            <person name="Johnson J."/>
            <person name="Nolan M."/>
            <person name="Tritt A."/>
            <person name="Barry K.W."/>
            <person name="Grigoriev I.V."/>
            <person name="Nagy L.G."/>
            <person name="Hibbett D."/>
            <person name="Henrissat B."/>
            <person name="Matheny P.B."/>
            <person name="Labbe J."/>
            <person name="Martin F.M."/>
        </authorList>
    </citation>
    <scope>NUCLEOTIDE SEQUENCE</scope>
    <source>
        <strain evidence="1">EC-137</strain>
    </source>
</reference>
<organism evidence="1 2">
    <name type="scientific">Vararia minispora EC-137</name>
    <dbReference type="NCBI Taxonomy" id="1314806"/>
    <lineage>
        <taxon>Eukaryota</taxon>
        <taxon>Fungi</taxon>
        <taxon>Dikarya</taxon>
        <taxon>Basidiomycota</taxon>
        <taxon>Agaricomycotina</taxon>
        <taxon>Agaricomycetes</taxon>
        <taxon>Russulales</taxon>
        <taxon>Lachnocladiaceae</taxon>
        <taxon>Vararia</taxon>
    </lineage>
</organism>
<keyword evidence="2" id="KW-1185">Reference proteome</keyword>
<keyword evidence="1" id="KW-0808">Transferase</keyword>